<gene>
    <name evidence="1" type="ORF">PXEA_LOCUS20207</name>
</gene>
<sequence length="89" mass="10882">MMEMLLVNYSRLSLCLSIRKGTTRSCHIFSFSSHRYSNRELVSRQHDLRFLSQHVKDRELQGCLRLELEFEFEFEFKFEFNEEENEKKP</sequence>
<comment type="caution">
    <text evidence="1">The sequence shown here is derived from an EMBL/GenBank/DDBJ whole genome shotgun (WGS) entry which is preliminary data.</text>
</comment>
<proteinExistence type="predicted"/>
<dbReference type="EMBL" id="CAAALY010082570">
    <property type="protein sequence ID" value="VEL26767.1"/>
    <property type="molecule type" value="Genomic_DNA"/>
</dbReference>
<organism evidence="1 2">
    <name type="scientific">Protopolystoma xenopodis</name>
    <dbReference type="NCBI Taxonomy" id="117903"/>
    <lineage>
        <taxon>Eukaryota</taxon>
        <taxon>Metazoa</taxon>
        <taxon>Spiralia</taxon>
        <taxon>Lophotrochozoa</taxon>
        <taxon>Platyhelminthes</taxon>
        <taxon>Monogenea</taxon>
        <taxon>Polyopisthocotylea</taxon>
        <taxon>Polystomatidea</taxon>
        <taxon>Polystomatidae</taxon>
        <taxon>Protopolystoma</taxon>
    </lineage>
</organism>
<protein>
    <submittedName>
        <fullName evidence="1">Uncharacterized protein</fullName>
    </submittedName>
</protein>
<keyword evidence="2" id="KW-1185">Reference proteome</keyword>
<dbReference type="AlphaFoldDB" id="A0A448X2V0"/>
<dbReference type="Proteomes" id="UP000784294">
    <property type="component" value="Unassembled WGS sequence"/>
</dbReference>
<reference evidence="1" key="1">
    <citation type="submission" date="2018-11" db="EMBL/GenBank/DDBJ databases">
        <authorList>
            <consortium name="Pathogen Informatics"/>
        </authorList>
    </citation>
    <scope>NUCLEOTIDE SEQUENCE</scope>
</reference>
<accession>A0A448X2V0</accession>
<name>A0A448X2V0_9PLAT</name>
<evidence type="ECO:0000313" key="1">
    <source>
        <dbReference type="EMBL" id="VEL26767.1"/>
    </source>
</evidence>
<evidence type="ECO:0000313" key="2">
    <source>
        <dbReference type="Proteomes" id="UP000784294"/>
    </source>
</evidence>